<dbReference type="EMBL" id="ADNW02000017">
    <property type="protein sequence ID" value="EGD22694.1"/>
    <property type="molecule type" value="Genomic_DNA"/>
</dbReference>
<dbReference type="RefSeq" id="WP_005514980.1">
    <property type="nucleotide sequence ID" value="NZ_CM001149.1"/>
</dbReference>
<evidence type="ECO:0000313" key="2">
    <source>
        <dbReference type="EMBL" id="EGD22694.1"/>
    </source>
</evidence>
<evidence type="ECO:0000313" key="3">
    <source>
        <dbReference type="Proteomes" id="UP000004245"/>
    </source>
</evidence>
<gene>
    <name evidence="2" type="ORF">HMPREF0724_13691</name>
</gene>
<dbReference type="InterPro" id="IPR036388">
    <property type="entry name" value="WH-like_DNA-bd_sf"/>
</dbReference>
<dbReference type="Pfam" id="PF00753">
    <property type="entry name" value="Lactamase_B"/>
    <property type="match status" value="1"/>
</dbReference>
<dbReference type="Proteomes" id="UP000004245">
    <property type="component" value="Unassembled WGS sequence"/>
</dbReference>
<comment type="caution">
    <text evidence="2">The sequence shown here is derived from an EMBL/GenBank/DDBJ whole genome shotgun (WGS) entry which is preliminary data.</text>
</comment>
<accession>E9T563</accession>
<dbReference type="Gene3D" id="1.10.10.10">
    <property type="entry name" value="Winged helix-like DNA-binding domain superfamily/Winged helix DNA-binding domain"/>
    <property type="match status" value="1"/>
</dbReference>
<dbReference type="PANTHER" id="PTHR23131:SF4">
    <property type="entry name" value="METALLO-BETA-LACTAMASE SUPERFAMILY POTEIN"/>
    <property type="match status" value="1"/>
</dbReference>
<organism evidence="2 3">
    <name type="scientific">Prescottella equi ATCC 33707</name>
    <dbReference type="NCBI Taxonomy" id="525370"/>
    <lineage>
        <taxon>Bacteria</taxon>
        <taxon>Bacillati</taxon>
        <taxon>Actinomycetota</taxon>
        <taxon>Actinomycetes</taxon>
        <taxon>Mycobacteriales</taxon>
        <taxon>Nocardiaceae</taxon>
        <taxon>Prescottella</taxon>
    </lineage>
</organism>
<proteinExistence type="predicted"/>
<dbReference type="HOGENOM" id="CLU_048478_0_0_11"/>
<dbReference type="PANTHER" id="PTHR23131">
    <property type="entry name" value="ENDORIBONUCLEASE LACTB2"/>
    <property type="match status" value="1"/>
</dbReference>
<dbReference type="SUPFAM" id="SSF56281">
    <property type="entry name" value="Metallo-hydrolase/oxidoreductase"/>
    <property type="match status" value="1"/>
</dbReference>
<feature type="domain" description="Metallo-beta-lactamase" evidence="1">
    <location>
        <begin position="42"/>
        <end position="254"/>
    </location>
</feature>
<keyword evidence="3" id="KW-1185">Reference proteome</keyword>
<protein>
    <submittedName>
        <fullName evidence="2">Metallo-beta-lactamase domain protein</fullName>
    </submittedName>
</protein>
<reference evidence="2" key="1">
    <citation type="submission" date="2011-01" db="EMBL/GenBank/DDBJ databases">
        <authorList>
            <person name="Muzny D."/>
            <person name="Qin X."/>
            <person name="Buhay C."/>
            <person name="Dugan-Rocha S."/>
            <person name="Ding Y."/>
            <person name="Chen G."/>
            <person name="Hawes A."/>
            <person name="Holder M."/>
            <person name="Jhangiani S."/>
            <person name="Johnson A."/>
            <person name="Khan Z."/>
            <person name="Li Z."/>
            <person name="Liu W."/>
            <person name="Liu X."/>
            <person name="Perez L."/>
            <person name="Shen H."/>
            <person name="Wang Q."/>
            <person name="Watt J."/>
            <person name="Xi L."/>
            <person name="Xin Y."/>
            <person name="Zhou J."/>
            <person name="Deng J."/>
            <person name="Jiang H."/>
            <person name="Liu Y."/>
            <person name="Qu J."/>
            <person name="Song X.-Z."/>
            <person name="Zhang L."/>
            <person name="Villasana D."/>
            <person name="Johnson A."/>
            <person name="Liu J."/>
            <person name="Liyanage D."/>
            <person name="Lorensuhewa L."/>
            <person name="Robinson T."/>
            <person name="Song A."/>
            <person name="Song B.-B."/>
            <person name="Dinh H."/>
            <person name="Thornton R."/>
            <person name="Coyle M."/>
            <person name="Francisco L."/>
            <person name="Jackson L."/>
            <person name="Javaid M."/>
            <person name="Korchina V."/>
            <person name="Kovar C."/>
            <person name="Mata R."/>
            <person name="Mathew T."/>
            <person name="Ngo R."/>
            <person name="Nguyen L."/>
            <person name="Nguyen N."/>
            <person name="Okwuonu G."/>
            <person name="Ongeri F."/>
            <person name="Pham C."/>
            <person name="Simmons D."/>
            <person name="Wilczek-Boney K."/>
            <person name="Hale W."/>
            <person name="Jakkamsetti A."/>
            <person name="Pham P."/>
            <person name="Ruth R."/>
            <person name="San Lucas F."/>
            <person name="Warren J."/>
            <person name="Zhang J."/>
            <person name="Zhao Z."/>
            <person name="Zhou C."/>
            <person name="Zhu D."/>
            <person name="Lee S."/>
            <person name="Bess C."/>
            <person name="Blankenburg K."/>
            <person name="Forbes L."/>
            <person name="Fu Q."/>
            <person name="Gubbala S."/>
            <person name="Hirani K."/>
            <person name="Jayaseelan J.C."/>
            <person name="Lara F."/>
            <person name="Munidasa M."/>
            <person name="Palculict T."/>
            <person name="Patil S."/>
            <person name="Pu L.-L."/>
            <person name="Saada N."/>
            <person name="Tang L."/>
            <person name="Weissenberger G."/>
            <person name="Zhu Y."/>
            <person name="Hemphill L."/>
            <person name="Shang Y."/>
            <person name="Youmans B."/>
            <person name="Ayvaz T."/>
            <person name="Ross M."/>
            <person name="Santibanez J."/>
            <person name="Aqrawi P."/>
            <person name="Gross S."/>
            <person name="Joshi V."/>
            <person name="Fowler G."/>
            <person name="Nazareth L."/>
            <person name="Reid J."/>
            <person name="Worley K."/>
            <person name="Petrosino J."/>
            <person name="Highlander S."/>
            <person name="Gibbs R."/>
        </authorList>
    </citation>
    <scope>NUCLEOTIDE SEQUENCE [LARGE SCALE GENOMIC DNA]</scope>
    <source>
        <strain evidence="2">ATCC 33707</strain>
    </source>
</reference>
<evidence type="ECO:0000259" key="1">
    <source>
        <dbReference type="SMART" id="SM00849"/>
    </source>
</evidence>
<dbReference type="InterPro" id="IPR001279">
    <property type="entry name" value="Metallo-B-lactamas"/>
</dbReference>
<dbReference type="Gene3D" id="3.60.15.10">
    <property type="entry name" value="Ribonuclease Z/Hydroxyacylglutathione hydrolase-like"/>
    <property type="match status" value="1"/>
</dbReference>
<name>E9T563_RHOHA</name>
<sequence>MFEVTGVAQQEAWRDGRLPPVEEIRTGLWSIPVPMPRNPLRYTLVYALRVPDGLALVDTGLDHVEAWDALVAGVRATGHDITEIRTAVITHLHPDHFGLVPRLRKASDAAIVMHAADAHRLRYLDDTEYAVTERIDADQLRWLGSPESVVNSARSADLVRFARRETVDVVVGDGDRVDLPGWELEVVWTPGHTPGHICLVEHAQSLVFTGDHVLPRVSPNISAIPGYLSNPLGQYLGSLEKIADVRAGEALPAHDYRFRGLPERARQLVEHHHSRLTEIERAVAESPRSNAWEITERIKWSRPIEAMPDHLRRLAVRETQAHLIVLADQGRAHRIESDQARWVDRAS</sequence>
<dbReference type="InterPro" id="IPR036866">
    <property type="entry name" value="RibonucZ/Hydroxyglut_hydro"/>
</dbReference>
<dbReference type="AlphaFoldDB" id="E9T563"/>
<dbReference type="InterPro" id="IPR050662">
    <property type="entry name" value="Sec-metab_biosynth-thioest"/>
</dbReference>
<dbReference type="SMART" id="SM00849">
    <property type="entry name" value="Lactamase_B"/>
    <property type="match status" value="1"/>
</dbReference>